<dbReference type="OrthoDB" id="10251809at2759"/>
<keyword evidence="2" id="KW-1185">Reference proteome</keyword>
<name>A0A8S3YXI5_9EUPU</name>
<dbReference type="Proteomes" id="UP000678393">
    <property type="component" value="Unassembled WGS sequence"/>
</dbReference>
<organism evidence="1 2">
    <name type="scientific">Candidula unifasciata</name>
    <dbReference type="NCBI Taxonomy" id="100452"/>
    <lineage>
        <taxon>Eukaryota</taxon>
        <taxon>Metazoa</taxon>
        <taxon>Spiralia</taxon>
        <taxon>Lophotrochozoa</taxon>
        <taxon>Mollusca</taxon>
        <taxon>Gastropoda</taxon>
        <taxon>Heterobranchia</taxon>
        <taxon>Euthyneura</taxon>
        <taxon>Panpulmonata</taxon>
        <taxon>Eupulmonata</taxon>
        <taxon>Stylommatophora</taxon>
        <taxon>Helicina</taxon>
        <taxon>Helicoidea</taxon>
        <taxon>Geomitridae</taxon>
        <taxon>Candidula</taxon>
    </lineage>
</organism>
<gene>
    <name evidence="1" type="ORF">CUNI_LOCUS5933</name>
</gene>
<protein>
    <submittedName>
        <fullName evidence="1">Uncharacterized protein</fullName>
    </submittedName>
</protein>
<reference evidence="1" key="1">
    <citation type="submission" date="2021-04" db="EMBL/GenBank/DDBJ databases">
        <authorList>
            <consortium name="Molecular Ecology Group"/>
        </authorList>
    </citation>
    <scope>NUCLEOTIDE SEQUENCE</scope>
</reference>
<comment type="caution">
    <text evidence="1">The sequence shown here is derived from an EMBL/GenBank/DDBJ whole genome shotgun (WGS) entry which is preliminary data.</text>
</comment>
<accession>A0A8S3YXI5</accession>
<dbReference type="AlphaFoldDB" id="A0A8S3YXI5"/>
<dbReference type="EMBL" id="CAJHNH020000888">
    <property type="protein sequence ID" value="CAG5120375.1"/>
    <property type="molecule type" value="Genomic_DNA"/>
</dbReference>
<evidence type="ECO:0000313" key="2">
    <source>
        <dbReference type="Proteomes" id="UP000678393"/>
    </source>
</evidence>
<proteinExistence type="predicted"/>
<sequence length="100" mass="11462">MDKDAITTMSLQELSDFPLDDFFDNYEQGLRRLVSNFQVEAACRKEESDEAREKLISIRKLIAKLLKTTNEDFDIDPEECGDQVDELLEACVRQATLQAS</sequence>
<evidence type="ECO:0000313" key="1">
    <source>
        <dbReference type="EMBL" id="CAG5120375.1"/>
    </source>
</evidence>